<dbReference type="SUPFAM" id="SSF51569">
    <property type="entry name" value="Aldolase"/>
    <property type="match status" value="1"/>
</dbReference>
<evidence type="ECO:0000256" key="1">
    <source>
        <dbReference type="ARBA" id="ARBA00004688"/>
    </source>
</evidence>
<name>A0A066WNM0_TILAU</name>
<keyword evidence="9" id="KW-1185">Reference proteome</keyword>
<dbReference type="GO" id="GO:0009073">
    <property type="term" value="P:aromatic amino acid family biosynthetic process"/>
    <property type="evidence" value="ECO:0007669"/>
    <property type="project" value="UniProtKB-KW"/>
</dbReference>
<dbReference type="Pfam" id="PF01474">
    <property type="entry name" value="DAHP_synth_2"/>
    <property type="match status" value="1"/>
</dbReference>
<dbReference type="EMBL" id="JMSN01000012">
    <property type="protein sequence ID" value="KDN52215.1"/>
    <property type="molecule type" value="Genomic_DNA"/>
</dbReference>
<comment type="pathway">
    <text evidence="1 6">Metabolic intermediate biosynthesis; chorismate biosynthesis; chorismate from D-erythrose 4-phosphate and phosphoenolpyruvate: step 1/7.</text>
</comment>
<keyword evidence="6" id="KW-0057">Aromatic amino acid biosynthesis</keyword>
<feature type="region of interest" description="Disordered" evidence="7">
    <location>
        <begin position="266"/>
        <end position="286"/>
    </location>
</feature>
<evidence type="ECO:0000256" key="4">
    <source>
        <dbReference type="ARBA" id="ARBA00047508"/>
    </source>
</evidence>
<organism evidence="8 9">
    <name type="scientific">Tilletiaria anomala (strain ATCC 24038 / CBS 436.72 / UBC 951)</name>
    <dbReference type="NCBI Taxonomy" id="1037660"/>
    <lineage>
        <taxon>Eukaryota</taxon>
        <taxon>Fungi</taxon>
        <taxon>Dikarya</taxon>
        <taxon>Basidiomycota</taxon>
        <taxon>Ustilaginomycotina</taxon>
        <taxon>Exobasidiomycetes</taxon>
        <taxon>Georgefischeriales</taxon>
        <taxon>Tilletiariaceae</taxon>
        <taxon>Tilletiaria</taxon>
    </lineage>
</organism>
<keyword evidence="5" id="KW-0170">Cobalt</keyword>
<feature type="binding site" evidence="5">
    <location>
        <position position="324"/>
    </location>
    <ligand>
        <name>phosphoenolpyruvate</name>
        <dbReference type="ChEBI" id="CHEBI:58702"/>
    </ligand>
</feature>
<feature type="binding site" evidence="5">
    <location>
        <position position="469"/>
    </location>
    <ligand>
        <name>Mn(2+)</name>
        <dbReference type="ChEBI" id="CHEBI:29035"/>
    </ligand>
</feature>
<dbReference type="Proteomes" id="UP000027361">
    <property type="component" value="Unassembled WGS sequence"/>
</dbReference>
<feature type="binding site" evidence="5">
    <location>
        <position position="117"/>
    </location>
    <ligand>
        <name>phosphoenolpyruvate</name>
        <dbReference type="ChEBI" id="CHEBI:58702"/>
    </ligand>
</feature>
<gene>
    <name evidence="8" type="ORF">K437DRAFT_254394</name>
</gene>
<feature type="region of interest" description="Disordered" evidence="7">
    <location>
        <begin position="499"/>
        <end position="520"/>
    </location>
</feature>
<accession>A0A066WNM0</accession>
<keyword evidence="5" id="KW-0104">Cadmium</keyword>
<dbReference type="STRING" id="1037660.A0A066WNM0"/>
<dbReference type="GO" id="GO:0009423">
    <property type="term" value="P:chorismate biosynthetic process"/>
    <property type="evidence" value="ECO:0007669"/>
    <property type="project" value="UniProtKB-UniPathway"/>
</dbReference>
<dbReference type="UniPathway" id="UPA00053">
    <property type="reaction ID" value="UER00084"/>
</dbReference>
<feature type="binding site" evidence="5">
    <location>
        <position position="433"/>
    </location>
    <ligand>
        <name>Mn(2+)</name>
        <dbReference type="ChEBI" id="CHEBI:29035"/>
    </ligand>
</feature>
<dbReference type="EC" id="2.5.1.54" evidence="6"/>
<dbReference type="RefSeq" id="XP_013245070.1">
    <property type="nucleotide sequence ID" value="XM_013389616.1"/>
</dbReference>
<dbReference type="GO" id="GO:0008652">
    <property type="term" value="P:amino acid biosynthetic process"/>
    <property type="evidence" value="ECO:0007669"/>
    <property type="project" value="UniProtKB-KW"/>
</dbReference>
<evidence type="ECO:0000256" key="2">
    <source>
        <dbReference type="ARBA" id="ARBA00008911"/>
    </source>
</evidence>
<sequence length="536" mass="59022">MSDRSSMNDSKQEWSTSSWRSKPVAQDVVYPDAENLSTVLQQLKSLPGLVTPTEVDRLRKQLADVADGKSFLLQSGDCAELFSYCNPTQIEAKLKLSLLMSLIIIWGARVPVVRLGRVAGQYAKPRSKATEVVDFDGEKKEVLTFRGDNVNGFDVRDRKPDPERLLKAYFHSSATLNHIRASLSSGFADLHAPMSWSFSHVRSPALQAEFERIVESLTDALDFMKTVGADPESRSESGSSLSSVDYYISHEGLMLEYEEALTRVQKPSSKGLHSNSSAEREERTPSEVPYVLSAHTIWLGDRTRQLDGAHIEFFRGIRNPVGIKVGPSMKPDELVKLLDVIDPRCERGRVTLIGRYGAKNVDALLPAHIRAVNASSHAQSVIWCCDPMHGNTTSSPSNPSVKTRLFSDIVTELASALRIHQSLGSRLGGVHLELTGDMDENGFSVTECVGGSMQLQDRDLARNYQSHCDPRLNYEQSLDIAFLISHFLRGQRLGKTSGAFSPAPASTLVNDQAGGSPNEEQDQILSELVKGISARP</sequence>
<protein>
    <recommendedName>
        <fullName evidence="6">Phospho-2-dehydro-3-deoxyheptonate aldolase</fullName>
        <ecNumber evidence="6">2.5.1.54</ecNumber>
    </recommendedName>
</protein>
<dbReference type="GeneID" id="25263853"/>
<comment type="caution">
    <text evidence="8">The sequence shown here is derived from an EMBL/GenBank/DDBJ whole genome shotgun (WGS) entry which is preliminary data.</text>
</comment>
<dbReference type="InterPro" id="IPR013785">
    <property type="entry name" value="Aldolase_TIM"/>
</dbReference>
<feature type="region of interest" description="Disordered" evidence="7">
    <location>
        <begin position="1"/>
        <end position="24"/>
    </location>
</feature>
<dbReference type="AlphaFoldDB" id="A0A066WNM0"/>
<dbReference type="OrthoDB" id="2338at2759"/>
<evidence type="ECO:0000256" key="5">
    <source>
        <dbReference type="PIRSR" id="PIRSR602480-1"/>
    </source>
</evidence>
<keyword evidence="5" id="KW-0464">Manganese</keyword>
<evidence type="ECO:0000256" key="7">
    <source>
        <dbReference type="SAM" id="MobiDB-lite"/>
    </source>
</evidence>
<dbReference type="InParanoid" id="A0A066WNM0"/>
<feature type="binding site" evidence="5">
    <location>
        <position position="78"/>
    </location>
    <ligand>
        <name>Mn(2+)</name>
        <dbReference type="ChEBI" id="CHEBI:29035"/>
    </ligand>
</feature>
<keyword evidence="6" id="KW-0028">Amino-acid biosynthesis</keyword>
<keyword evidence="3 6" id="KW-0808">Transferase</keyword>
<dbReference type="InterPro" id="IPR002480">
    <property type="entry name" value="DAHP_synth_2"/>
</dbReference>
<proteinExistence type="inferred from homology"/>
<evidence type="ECO:0000313" key="8">
    <source>
        <dbReference type="EMBL" id="KDN52215.1"/>
    </source>
</evidence>
<comment type="similarity">
    <text evidence="2 6">Belongs to the class-II DAHP synthase family.</text>
</comment>
<feature type="compositionally biased region" description="Polar residues" evidence="7">
    <location>
        <begin position="1"/>
        <end position="20"/>
    </location>
</feature>
<dbReference type="HOGENOM" id="CLU_026885_0_1_1"/>
<dbReference type="PANTHER" id="PTHR21337">
    <property type="entry name" value="PHOSPHO-2-DEHYDRO-3-DEOXYHEPTONATE ALDOLASE 1, 2"/>
    <property type="match status" value="1"/>
</dbReference>
<feature type="compositionally biased region" description="Polar residues" evidence="7">
    <location>
        <begin position="266"/>
        <end position="277"/>
    </location>
</feature>
<feature type="binding site" evidence="5">
    <location>
        <position position="389"/>
    </location>
    <ligand>
        <name>Mn(2+)</name>
        <dbReference type="ChEBI" id="CHEBI:29035"/>
    </ligand>
</feature>
<evidence type="ECO:0000313" key="9">
    <source>
        <dbReference type="Proteomes" id="UP000027361"/>
    </source>
</evidence>
<evidence type="ECO:0000256" key="3">
    <source>
        <dbReference type="ARBA" id="ARBA00022679"/>
    </source>
</evidence>
<dbReference type="OMA" id="FKVMMQM"/>
<evidence type="ECO:0000256" key="6">
    <source>
        <dbReference type="RuleBase" id="RU363071"/>
    </source>
</evidence>
<dbReference type="GO" id="GO:0003849">
    <property type="term" value="F:3-deoxy-7-phosphoheptulonate synthase activity"/>
    <property type="evidence" value="ECO:0007669"/>
    <property type="project" value="UniProtKB-EC"/>
</dbReference>
<feature type="binding site" evidence="5">
    <location>
        <position position="355"/>
    </location>
    <ligand>
        <name>phosphoenolpyruvate</name>
        <dbReference type="ChEBI" id="CHEBI:58702"/>
    </ligand>
</feature>
<dbReference type="PANTHER" id="PTHR21337:SF0">
    <property type="entry name" value="PHOSPHO-2-DEHYDRO-3-DEOXYHEPTONATE ALDOLASE"/>
    <property type="match status" value="1"/>
</dbReference>
<comment type="cofactor">
    <cofactor evidence="5">
        <name>Mn(2+)</name>
        <dbReference type="ChEBI" id="CHEBI:29035"/>
    </cofactor>
    <cofactor evidence="5">
        <name>Co(2+)</name>
        <dbReference type="ChEBI" id="CHEBI:48828"/>
    </cofactor>
    <cofactor evidence="5">
        <name>Cd(2+)</name>
        <dbReference type="ChEBI" id="CHEBI:48775"/>
    </cofactor>
    <text evidence="5">Binds 1 divalent cation per subunit. The enzyme is active with manganese, cobalt or cadmium ions.</text>
</comment>
<dbReference type="Gene3D" id="3.20.20.70">
    <property type="entry name" value="Aldolase class I"/>
    <property type="match status" value="1"/>
</dbReference>
<comment type="catalytic activity">
    <reaction evidence="4 6">
        <text>D-erythrose 4-phosphate + phosphoenolpyruvate + H2O = 7-phospho-2-dehydro-3-deoxy-D-arabino-heptonate + phosphate</text>
        <dbReference type="Rhea" id="RHEA:14717"/>
        <dbReference type="ChEBI" id="CHEBI:15377"/>
        <dbReference type="ChEBI" id="CHEBI:16897"/>
        <dbReference type="ChEBI" id="CHEBI:43474"/>
        <dbReference type="ChEBI" id="CHEBI:58394"/>
        <dbReference type="ChEBI" id="CHEBI:58702"/>
        <dbReference type="EC" id="2.5.1.54"/>
    </reaction>
</comment>
<reference evidence="8 9" key="1">
    <citation type="submission" date="2014-05" db="EMBL/GenBank/DDBJ databases">
        <title>Draft genome sequence of a rare smut relative, Tilletiaria anomala UBC 951.</title>
        <authorList>
            <consortium name="DOE Joint Genome Institute"/>
            <person name="Toome M."/>
            <person name="Kuo A."/>
            <person name="Henrissat B."/>
            <person name="Lipzen A."/>
            <person name="Tritt A."/>
            <person name="Yoshinaga Y."/>
            <person name="Zane M."/>
            <person name="Barry K."/>
            <person name="Grigoriev I.V."/>
            <person name="Spatafora J.W."/>
            <person name="Aimea M.C."/>
        </authorList>
    </citation>
    <scope>NUCLEOTIDE SEQUENCE [LARGE SCALE GENOMIC DNA]</scope>
    <source>
        <strain evidence="8 9">UBC 951</strain>
    </source>
</reference>